<dbReference type="GO" id="GO:0004867">
    <property type="term" value="F:serine-type endopeptidase inhibitor activity"/>
    <property type="evidence" value="ECO:0007669"/>
    <property type="project" value="InterPro"/>
</dbReference>
<dbReference type="SUPFAM" id="SSF56574">
    <property type="entry name" value="Serpins"/>
    <property type="match status" value="1"/>
</dbReference>
<gene>
    <name evidence="2" type="ORF">SDC9_151269</name>
</gene>
<comment type="caution">
    <text evidence="2">The sequence shown here is derived from an EMBL/GenBank/DDBJ whole genome shotgun (WGS) entry which is preliminary data.</text>
</comment>
<dbReference type="PANTHER" id="PTHR11461:SF211">
    <property type="entry name" value="GH10112P-RELATED"/>
    <property type="match status" value="1"/>
</dbReference>
<dbReference type="InterPro" id="IPR042178">
    <property type="entry name" value="Serpin_sf_1"/>
</dbReference>
<dbReference type="InterPro" id="IPR000215">
    <property type="entry name" value="Serpin_fam"/>
</dbReference>
<dbReference type="InterPro" id="IPR023795">
    <property type="entry name" value="Serpin_CS"/>
</dbReference>
<reference evidence="2" key="1">
    <citation type="submission" date="2019-08" db="EMBL/GenBank/DDBJ databases">
        <authorList>
            <person name="Kucharzyk K."/>
            <person name="Murdoch R.W."/>
            <person name="Higgins S."/>
            <person name="Loffler F."/>
        </authorList>
    </citation>
    <scope>NUCLEOTIDE SEQUENCE</scope>
</reference>
<evidence type="ECO:0000313" key="2">
    <source>
        <dbReference type="EMBL" id="MPN04033.1"/>
    </source>
</evidence>
<dbReference type="GO" id="GO:0005615">
    <property type="term" value="C:extracellular space"/>
    <property type="evidence" value="ECO:0007669"/>
    <property type="project" value="InterPro"/>
</dbReference>
<name>A0A645EU40_9ZZZZ</name>
<proteinExistence type="predicted"/>
<dbReference type="InterPro" id="IPR036186">
    <property type="entry name" value="Serpin_sf"/>
</dbReference>
<evidence type="ECO:0000259" key="1">
    <source>
        <dbReference type="Pfam" id="PF00079"/>
    </source>
</evidence>
<dbReference type="InterPro" id="IPR023796">
    <property type="entry name" value="Serpin_dom"/>
</dbReference>
<dbReference type="PROSITE" id="PS00284">
    <property type="entry name" value="SERPIN"/>
    <property type="match status" value="1"/>
</dbReference>
<dbReference type="Gene3D" id="3.30.497.10">
    <property type="entry name" value="Antithrombin, subunit I, domain 2"/>
    <property type="match status" value="1"/>
</dbReference>
<dbReference type="Pfam" id="PF00079">
    <property type="entry name" value="Serpin"/>
    <property type="match status" value="1"/>
</dbReference>
<dbReference type="EMBL" id="VSSQ01049956">
    <property type="protein sequence ID" value="MPN04033.1"/>
    <property type="molecule type" value="Genomic_DNA"/>
</dbReference>
<sequence length="91" mass="9794">MAAAFDPAAADFSRMSGSGVKELFISDVKHKTYCRVDEKGSEAAAVTSVEMKTTSIPINDIEITFDRPFVYGIVDMTTGAPLFLGIMENPA</sequence>
<organism evidence="2">
    <name type="scientific">bioreactor metagenome</name>
    <dbReference type="NCBI Taxonomy" id="1076179"/>
    <lineage>
        <taxon>unclassified sequences</taxon>
        <taxon>metagenomes</taxon>
        <taxon>ecological metagenomes</taxon>
    </lineage>
</organism>
<dbReference type="PANTHER" id="PTHR11461">
    <property type="entry name" value="SERINE PROTEASE INHIBITOR, SERPIN"/>
    <property type="match status" value="1"/>
</dbReference>
<accession>A0A645EU40</accession>
<dbReference type="AlphaFoldDB" id="A0A645EU40"/>
<feature type="domain" description="Serpin" evidence="1">
    <location>
        <begin position="1"/>
        <end position="90"/>
    </location>
</feature>
<protein>
    <recommendedName>
        <fullName evidence="1">Serpin domain-containing protein</fullName>
    </recommendedName>
</protein>